<organism evidence="2 3">
    <name type="scientific">Candidatus Yonathbacteria bacterium RIFOXYD1_FULL_52_36</name>
    <dbReference type="NCBI Taxonomy" id="1802730"/>
    <lineage>
        <taxon>Bacteria</taxon>
        <taxon>Candidatus Yonathiibacteriota</taxon>
    </lineage>
</organism>
<evidence type="ECO:0000313" key="2">
    <source>
        <dbReference type="EMBL" id="OHA86359.1"/>
    </source>
</evidence>
<name>A0A1G2SNY9_9BACT</name>
<comment type="caution">
    <text evidence="2">The sequence shown here is derived from an EMBL/GenBank/DDBJ whole genome shotgun (WGS) entry which is preliminary data.</text>
</comment>
<accession>A0A1G2SNY9</accession>
<proteinExistence type="predicted"/>
<keyword evidence="1" id="KW-0812">Transmembrane</keyword>
<evidence type="ECO:0000256" key="1">
    <source>
        <dbReference type="SAM" id="Phobius"/>
    </source>
</evidence>
<dbReference type="STRING" id="1802730.A2591_02570"/>
<keyword evidence="1" id="KW-1133">Transmembrane helix</keyword>
<dbReference type="AlphaFoldDB" id="A0A1G2SNY9"/>
<evidence type="ECO:0000313" key="3">
    <source>
        <dbReference type="Proteomes" id="UP000178168"/>
    </source>
</evidence>
<protein>
    <submittedName>
        <fullName evidence="2">Uncharacterized protein</fullName>
    </submittedName>
</protein>
<feature type="transmembrane region" description="Helical" evidence="1">
    <location>
        <begin position="55"/>
        <end position="75"/>
    </location>
</feature>
<gene>
    <name evidence="2" type="ORF">A2591_02570</name>
</gene>
<dbReference type="Proteomes" id="UP000178168">
    <property type="component" value="Unassembled WGS sequence"/>
</dbReference>
<feature type="transmembrane region" description="Helical" evidence="1">
    <location>
        <begin position="12"/>
        <end position="35"/>
    </location>
</feature>
<dbReference type="EMBL" id="MHUZ01000002">
    <property type="protein sequence ID" value="OHA86359.1"/>
    <property type="molecule type" value="Genomic_DNA"/>
</dbReference>
<keyword evidence="1" id="KW-0472">Membrane</keyword>
<reference evidence="2 3" key="1">
    <citation type="journal article" date="2016" name="Nat. Commun.">
        <title>Thousands of microbial genomes shed light on interconnected biogeochemical processes in an aquifer system.</title>
        <authorList>
            <person name="Anantharaman K."/>
            <person name="Brown C.T."/>
            <person name="Hug L.A."/>
            <person name="Sharon I."/>
            <person name="Castelle C.J."/>
            <person name="Probst A.J."/>
            <person name="Thomas B.C."/>
            <person name="Singh A."/>
            <person name="Wilkins M.J."/>
            <person name="Karaoz U."/>
            <person name="Brodie E.L."/>
            <person name="Williams K.H."/>
            <person name="Hubbard S.S."/>
            <person name="Banfield J.F."/>
        </authorList>
    </citation>
    <scope>NUCLEOTIDE SEQUENCE [LARGE SCALE GENOMIC DNA]</scope>
</reference>
<sequence length="86" mass="9084">MKSKLGMGLAGGYVVIAVYFIATQGLFGESFIALILGMPWTLALAAIEFGGAEGIVAVALLVASMMLNTVILYWIGSRLSRLFARA</sequence>